<reference evidence="2 3" key="1">
    <citation type="submission" date="2014-05" db="EMBL/GenBank/DDBJ databases">
        <title>Draft genome sequence of a rare smut relative, Tilletiaria anomala UBC 951.</title>
        <authorList>
            <consortium name="DOE Joint Genome Institute"/>
            <person name="Toome M."/>
            <person name="Kuo A."/>
            <person name="Henrissat B."/>
            <person name="Lipzen A."/>
            <person name="Tritt A."/>
            <person name="Yoshinaga Y."/>
            <person name="Zane M."/>
            <person name="Barry K."/>
            <person name="Grigoriev I.V."/>
            <person name="Spatafora J.W."/>
            <person name="Aimea M.C."/>
        </authorList>
    </citation>
    <scope>NUCLEOTIDE SEQUENCE [LARGE SCALE GENOMIC DNA]</scope>
    <source>
        <strain evidence="2 3">UBC 951</strain>
    </source>
</reference>
<dbReference type="InParanoid" id="A0A066VRM2"/>
<dbReference type="RefSeq" id="XP_013241734.1">
    <property type="nucleotide sequence ID" value="XM_013386280.1"/>
</dbReference>
<evidence type="ECO:0000313" key="2">
    <source>
        <dbReference type="EMBL" id="KDN41444.1"/>
    </source>
</evidence>
<accession>A0A066VRM2</accession>
<comment type="caution">
    <text evidence="2">The sequence shown here is derived from an EMBL/GenBank/DDBJ whole genome shotgun (WGS) entry which is preliminary data.</text>
</comment>
<organism evidence="2 3">
    <name type="scientific">Tilletiaria anomala (strain ATCC 24038 / CBS 436.72 / UBC 951)</name>
    <dbReference type="NCBI Taxonomy" id="1037660"/>
    <lineage>
        <taxon>Eukaryota</taxon>
        <taxon>Fungi</taxon>
        <taxon>Dikarya</taxon>
        <taxon>Basidiomycota</taxon>
        <taxon>Ustilaginomycotina</taxon>
        <taxon>Exobasidiomycetes</taxon>
        <taxon>Georgefischeriales</taxon>
        <taxon>Tilletiariaceae</taxon>
        <taxon>Tilletiaria</taxon>
    </lineage>
</organism>
<gene>
    <name evidence="2" type="ORF">K437DRAFT_275464</name>
</gene>
<proteinExistence type="predicted"/>
<feature type="region of interest" description="Disordered" evidence="1">
    <location>
        <begin position="1"/>
        <end position="105"/>
    </location>
</feature>
<evidence type="ECO:0000313" key="3">
    <source>
        <dbReference type="Proteomes" id="UP000027361"/>
    </source>
</evidence>
<evidence type="ECO:0000256" key="1">
    <source>
        <dbReference type="SAM" id="MobiDB-lite"/>
    </source>
</evidence>
<name>A0A066VRM2_TILAU</name>
<keyword evidence="3" id="KW-1185">Reference proteome</keyword>
<feature type="compositionally biased region" description="Low complexity" evidence="1">
    <location>
        <begin position="50"/>
        <end position="76"/>
    </location>
</feature>
<feature type="compositionally biased region" description="Gly residues" evidence="1">
    <location>
        <begin position="13"/>
        <end position="22"/>
    </location>
</feature>
<dbReference type="HOGENOM" id="CLU_2238480_0_0_1"/>
<dbReference type="GeneID" id="25266632"/>
<dbReference type="Proteomes" id="UP000027361">
    <property type="component" value="Unassembled WGS sequence"/>
</dbReference>
<dbReference type="AlphaFoldDB" id="A0A066VRM2"/>
<dbReference type="EMBL" id="JMSN01000080">
    <property type="protein sequence ID" value="KDN41444.1"/>
    <property type="molecule type" value="Genomic_DNA"/>
</dbReference>
<sequence length="105" mass="10882">MARDRLAAMRAPQGGGQDGGGYDASHRNGAQEGNGGRSGSYPVTGGASHGAYDQQAGYGQQQSAFGQRQPDYRQQQGGYGGGGYGQQQQQQSGYIGGAANEYRCD</sequence>
<protein>
    <submittedName>
        <fullName evidence="2">Uncharacterized protein</fullName>
    </submittedName>
</protein>